<keyword evidence="1" id="KW-0812">Transmembrane</keyword>
<sequence>MVERSPTSIPARGHLLSQKKGRSAAYCSQKHPTYTIVKLSTYLSFFFFFYSHQILYFHQFKVKRGKEESFGIRSLLNLKLSRFSMWGGVPREWRFSDKGIVPL</sequence>
<name>A0A3P6G836_BRAOL</name>
<organism evidence="2">
    <name type="scientific">Brassica oleracea</name>
    <name type="common">Wild cabbage</name>
    <dbReference type="NCBI Taxonomy" id="3712"/>
    <lineage>
        <taxon>Eukaryota</taxon>
        <taxon>Viridiplantae</taxon>
        <taxon>Streptophyta</taxon>
        <taxon>Embryophyta</taxon>
        <taxon>Tracheophyta</taxon>
        <taxon>Spermatophyta</taxon>
        <taxon>Magnoliopsida</taxon>
        <taxon>eudicotyledons</taxon>
        <taxon>Gunneridae</taxon>
        <taxon>Pentapetalae</taxon>
        <taxon>rosids</taxon>
        <taxon>malvids</taxon>
        <taxon>Brassicales</taxon>
        <taxon>Brassicaceae</taxon>
        <taxon>Brassiceae</taxon>
        <taxon>Brassica</taxon>
    </lineage>
</organism>
<accession>A0A3P6G836</accession>
<dbReference type="AlphaFoldDB" id="A0A3P6G836"/>
<evidence type="ECO:0000313" key="2">
    <source>
        <dbReference type="EMBL" id="VDD55931.1"/>
    </source>
</evidence>
<gene>
    <name evidence="2" type="ORF">BOLC8T49160H</name>
</gene>
<reference evidence="2" key="1">
    <citation type="submission" date="2018-11" db="EMBL/GenBank/DDBJ databases">
        <authorList>
            <consortium name="Genoscope - CEA"/>
            <person name="William W."/>
        </authorList>
    </citation>
    <scope>NUCLEOTIDE SEQUENCE</scope>
</reference>
<evidence type="ECO:0000256" key="1">
    <source>
        <dbReference type="SAM" id="Phobius"/>
    </source>
</evidence>
<keyword evidence="1" id="KW-0472">Membrane</keyword>
<dbReference type="EMBL" id="LR031879">
    <property type="protein sequence ID" value="VDD55931.1"/>
    <property type="molecule type" value="Genomic_DNA"/>
</dbReference>
<keyword evidence="1" id="KW-1133">Transmembrane helix</keyword>
<protein>
    <submittedName>
        <fullName evidence="2">Uncharacterized protein</fullName>
    </submittedName>
</protein>
<feature type="transmembrane region" description="Helical" evidence="1">
    <location>
        <begin position="39"/>
        <end position="57"/>
    </location>
</feature>
<proteinExistence type="predicted"/>